<organism evidence="1 2">
    <name type="scientific">Meganyctiphanes norvegica</name>
    <name type="common">Northern krill</name>
    <name type="synonym">Thysanopoda norvegica</name>
    <dbReference type="NCBI Taxonomy" id="48144"/>
    <lineage>
        <taxon>Eukaryota</taxon>
        <taxon>Metazoa</taxon>
        <taxon>Ecdysozoa</taxon>
        <taxon>Arthropoda</taxon>
        <taxon>Crustacea</taxon>
        <taxon>Multicrustacea</taxon>
        <taxon>Malacostraca</taxon>
        <taxon>Eumalacostraca</taxon>
        <taxon>Eucarida</taxon>
        <taxon>Euphausiacea</taxon>
        <taxon>Euphausiidae</taxon>
        <taxon>Meganyctiphanes</taxon>
    </lineage>
</organism>
<comment type="caution">
    <text evidence="1">The sequence shown here is derived from an EMBL/GenBank/DDBJ whole genome shotgun (WGS) entry which is preliminary data.</text>
</comment>
<dbReference type="Proteomes" id="UP001497623">
    <property type="component" value="Unassembled WGS sequence"/>
</dbReference>
<gene>
    <name evidence="1" type="ORF">MNOR_LOCUS2673</name>
</gene>
<evidence type="ECO:0000313" key="2">
    <source>
        <dbReference type="Proteomes" id="UP001497623"/>
    </source>
</evidence>
<name>A0AAV2PQR8_MEGNR</name>
<dbReference type="EMBL" id="CAXKWB010000841">
    <property type="protein sequence ID" value="CAL4062401.1"/>
    <property type="molecule type" value="Genomic_DNA"/>
</dbReference>
<dbReference type="AlphaFoldDB" id="A0AAV2PQR8"/>
<evidence type="ECO:0000313" key="1">
    <source>
        <dbReference type="EMBL" id="CAL4062401.1"/>
    </source>
</evidence>
<feature type="non-terminal residue" evidence="1">
    <location>
        <position position="1"/>
    </location>
</feature>
<accession>A0AAV2PQR8</accession>
<proteinExistence type="predicted"/>
<sequence>EVGVREPLRVAIMRELLVLGFLLSSSVYADNIIHKPLPLENEPRTLPSVPTGDQIFKALGISIPDETNTAPAQTSIPVDPVTTPAHISISDDPLTTPAQTQSRAIEEGPLTLPELPEVRINELDSQILGILNPPAESGHPLWPPYMDELWPDIML</sequence>
<reference evidence="1 2" key="1">
    <citation type="submission" date="2024-05" db="EMBL/GenBank/DDBJ databases">
        <authorList>
            <person name="Wallberg A."/>
        </authorList>
    </citation>
    <scope>NUCLEOTIDE SEQUENCE [LARGE SCALE GENOMIC DNA]</scope>
</reference>
<feature type="non-terminal residue" evidence="1">
    <location>
        <position position="155"/>
    </location>
</feature>
<keyword evidence="2" id="KW-1185">Reference proteome</keyword>
<protein>
    <submittedName>
        <fullName evidence="1">Uncharacterized protein</fullName>
    </submittedName>
</protein>